<dbReference type="Gene3D" id="1.10.4030.10">
    <property type="entry name" value="Porin chaperone SurA, peptide-binding domain"/>
    <property type="match status" value="1"/>
</dbReference>
<dbReference type="Gene3D" id="3.10.50.40">
    <property type="match status" value="1"/>
</dbReference>
<evidence type="ECO:0000313" key="14">
    <source>
        <dbReference type="Proteomes" id="UP000595362"/>
    </source>
</evidence>
<keyword evidence="3" id="KW-0997">Cell inner membrane</keyword>
<keyword evidence="5" id="KW-1133">Transmembrane helix</keyword>
<name>A0A7T5R0M8_9BACT</name>
<feature type="domain" description="PpiC" evidence="12">
    <location>
        <begin position="238"/>
        <end position="348"/>
    </location>
</feature>
<evidence type="ECO:0000256" key="2">
    <source>
        <dbReference type="ARBA" id="ARBA00022475"/>
    </source>
</evidence>
<keyword evidence="11 13" id="KW-0413">Isomerase</keyword>
<keyword evidence="6" id="KW-0472">Membrane</keyword>
<dbReference type="SUPFAM" id="SSF109998">
    <property type="entry name" value="Triger factor/SurA peptide-binding domain-like"/>
    <property type="match status" value="1"/>
</dbReference>
<sequence>MLNAMRSGAHSKIVKFVIFSFLLLAVAGMAMMDVGGFFRGGVQSTTVAAVAGQKIHISEFDRTVRRALGQQAMLEPKMAYQLGLIDQYLNSQISGILLQKDAREHGIVINDEMIAKQVANLVAPYARNGVSTKDAFQRILMTQNLTEGEFVAMLRSEISTNIMRSSLQSVSGIVSDAEVKDLYQQRNEERTIKLVTLPHSTVKGVEKPTDEVLKPFYQSGQEKYAIPETRTFTLGLLTSEIAQKSLDISDEELKQIYDDRIDEYTEKEKRLLQQAIFTAESAARDAIEKIKSGTSLKEAAKDSYIGEESFEEAGLIAEIAESAFALGKDEVSEPIQTSLGWHVIVLKDVIAPKVKEFESVKTSIRKELIEEKTDTLLVETANMLDDTLAGGETLADAAKDFHIELKKIGPVRADGSTPDNKEGLKEYEKVRAGILEAAFSLESGETSSVQELSDGSYAVVLVENVTPKTYKPFDDVKADLAKTWIADQEDVLNRRRATEALQALNAKTSTLEDIARQNGAVIKNITVNNSLAAEEPMTEPLKKLLFSNDKETYQLSPGKDSYILAIVTDVKMPDPAKAKKEDIDALKSTAGKGTQDEVFLVYFNELRKKHGVKIDRKLLDMTYAGSEEAQF</sequence>
<dbReference type="AlphaFoldDB" id="A0A7T5R0M8"/>
<keyword evidence="7" id="KW-0143">Chaperone</keyword>
<dbReference type="GO" id="GO:0005886">
    <property type="term" value="C:plasma membrane"/>
    <property type="evidence" value="ECO:0007669"/>
    <property type="project" value="UniProtKB-SubCell"/>
</dbReference>
<accession>A0A7T5R0M8</accession>
<dbReference type="Proteomes" id="UP000595362">
    <property type="component" value="Chromosome"/>
</dbReference>
<evidence type="ECO:0000256" key="8">
    <source>
        <dbReference type="ARBA" id="ARBA00038408"/>
    </source>
</evidence>
<keyword evidence="2" id="KW-1003">Cell membrane</keyword>
<dbReference type="Pfam" id="PF13145">
    <property type="entry name" value="Rotamase_2"/>
    <property type="match status" value="2"/>
</dbReference>
<keyword evidence="11" id="KW-0697">Rotamase</keyword>
<dbReference type="PROSITE" id="PS50198">
    <property type="entry name" value="PPIC_PPIASE_2"/>
    <property type="match status" value="1"/>
</dbReference>
<dbReference type="InterPro" id="IPR027304">
    <property type="entry name" value="Trigger_fact/SurA_dom_sf"/>
</dbReference>
<gene>
    <name evidence="13" type="ORF">HYS17_07315</name>
</gene>
<organism evidence="13 14">
    <name type="scientific">Micavibrio aeruginosavorus</name>
    <dbReference type="NCBI Taxonomy" id="349221"/>
    <lineage>
        <taxon>Bacteria</taxon>
        <taxon>Pseudomonadati</taxon>
        <taxon>Bdellovibrionota</taxon>
        <taxon>Bdellovibrionia</taxon>
        <taxon>Bdellovibrionales</taxon>
        <taxon>Pseudobdellovibrionaceae</taxon>
        <taxon>Micavibrio</taxon>
    </lineage>
</organism>
<evidence type="ECO:0000256" key="5">
    <source>
        <dbReference type="ARBA" id="ARBA00022989"/>
    </source>
</evidence>
<evidence type="ECO:0000256" key="3">
    <source>
        <dbReference type="ARBA" id="ARBA00022519"/>
    </source>
</evidence>
<evidence type="ECO:0000256" key="9">
    <source>
        <dbReference type="ARBA" id="ARBA00040743"/>
    </source>
</evidence>
<keyword evidence="4" id="KW-0812">Transmembrane</keyword>
<dbReference type="Pfam" id="PF13624">
    <property type="entry name" value="SurA_N_3"/>
    <property type="match status" value="1"/>
</dbReference>
<dbReference type="EMBL" id="CP066681">
    <property type="protein sequence ID" value="QQG35357.1"/>
    <property type="molecule type" value="Genomic_DNA"/>
</dbReference>
<dbReference type="SUPFAM" id="SSF54534">
    <property type="entry name" value="FKBP-like"/>
    <property type="match status" value="1"/>
</dbReference>
<evidence type="ECO:0000256" key="4">
    <source>
        <dbReference type="ARBA" id="ARBA00022692"/>
    </source>
</evidence>
<evidence type="ECO:0000259" key="12">
    <source>
        <dbReference type="PROSITE" id="PS50198"/>
    </source>
</evidence>
<comment type="subcellular location">
    <subcellularLocation>
        <location evidence="1">Cell inner membrane</location>
        <topology evidence="1">Single-pass type II membrane protein</topology>
        <orientation evidence="1">Periplasmic side</orientation>
    </subcellularLocation>
</comment>
<evidence type="ECO:0000256" key="6">
    <source>
        <dbReference type="ARBA" id="ARBA00023136"/>
    </source>
</evidence>
<evidence type="ECO:0000256" key="1">
    <source>
        <dbReference type="ARBA" id="ARBA00004382"/>
    </source>
</evidence>
<reference evidence="13 14" key="1">
    <citation type="submission" date="2020-07" db="EMBL/GenBank/DDBJ databases">
        <title>Huge and variable diversity of episymbiotic CPR bacteria and DPANN archaea in groundwater ecosystems.</title>
        <authorList>
            <person name="He C.Y."/>
            <person name="Keren R."/>
            <person name="Whittaker M."/>
            <person name="Farag I.F."/>
            <person name="Doudna J."/>
            <person name="Cate J.H.D."/>
            <person name="Banfield J.F."/>
        </authorList>
    </citation>
    <scope>NUCLEOTIDE SEQUENCE [LARGE SCALE GENOMIC DNA]</scope>
    <source>
        <strain evidence="13">NC_groundwater_70_Ag_B-0.1um_54_66</strain>
    </source>
</reference>
<proteinExistence type="inferred from homology"/>
<dbReference type="InterPro" id="IPR046357">
    <property type="entry name" value="PPIase_dom_sf"/>
</dbReference>
<evidence type="ECO:0000256" key="10">
    <source>
        <dbReference type="ARBA" id="ARBA00042775"/>
    </source>
</evidence>
<evidence type="ECO:0000256" key="11">
    <source>
        <dbReference type="PROSITE-ProRule" id="PRU00278"/>
    </source>
</evidence>
<dbReference type="PANTHER" id="PTHR47529:SF1">
    <property type="entry name" value="PERIPLASMIC CHAPERONE PPID"/>
    <property type="match status" value="1"/>
</dbReference>
<dbReference type="GO" id="GO:0003755">
    <property type="term" value="F:peptidyl-prolyl cis-trans isomerase activity"/>
    <property type="evidence" value="ECO:0007669"/>
    <property type="project" value="UniProtKB-KW"/>
</dbReference>
<protein>
    <recommendedName>
        <fullName evidence="9">Periplasmic chaperone PpiD</fullName>
    </recommendedName>
    <alternativeName>
        <fullName evidence="10">Periplasmic folding chaperone</fullName>
    </alternativeName>
</protein>
<evidence type="ECO:0000256" key="7">
    <source>
        <dbReference type="ARBA" id="ARBA00023186"/>
    </source>
</evidence>
<comment type="similarity">
    <text evidence="8">Belongs to the PpiD chaperone family.</text>
</comment>
<dbReference type="InterPro" id="IPR052029">
    <property type="entry name" value="PpiD_chaperone"/>
</dbReference>
<dbReference type="InterPro" id="IPR000297">
    <property type="entry name" value="PPIase_PpiC"/>
</dbReference>
<evidence type="ECO:0000313" key="13">
    <source>
        <dbReference type="EMBL" id="QQG35357.1"/>
    </source>
</evidence>
<dbReference type="PANTHER" id="PTHR47529">
    <property type="entry name" value="PEPTIDYL-PROLYL CIS-TRANS ISOMERASE D"/>
    <property type="match status" value="1"/>
</dbReference>